<dbReference type="InterPro" id="IPR038063">
    <property type="entry name" value="Transpep_catalytic_dom"/>
</dbReference>
<dbReference type="GO" id="GO:0016757">
    <property type="term" value="F:glycosyltransferase activity"/>
    <property type="evidence" value="ECO:0007669"/>
    <property type="project" value="UniProtKB-KW"/>
</dbReference>
<keyword evidence="7 9" id="KW-0573">Peptidoglycan synthesis</keyword>
<protein>
    <submittedName>
        <fullName evidence="12">L,D-transpeptidase</fullName>
    </submittedName>
</protein>
<evidence type="ECO:0000256" key="2">
    <source>
        <dbReference type="ARBA" id="ARBA00005992"/>
    </source>
</evidence>
<dbReference type="GO" id="GO:0071972">
    <property type="term" value="F:peptidoglycan L,D-transpeptidase activity"/>
    <property type="evidence" value="ECO:0007669"/>
    <property type="project" value="TreeGrafter"/>
</dbReference>
<dbReference type="Gene3D" id="2.40.440.10">
    <property type="entry name" value="L,D-transpeptidase catalytic domain-like"/>
    <property type="match status" value="1"/>
</dbReference>
<dbReference type="InterPro" id="IPR005490">
    <property type="entry name" value="LD_TPept_cat_dom"/>
</dbReference>
<dbReference type="PANTHER" id="PTHR30582">
    <property type="entry name" value="L,D-TRANSPEPTIDASE"/>
    <property type="match status" value="1"/>
</dbReference>
<keyword evidence="5" id="KW-0378">Hydrolase</keyword>
<accession>A0A2K8KAB1</accession>
<evidence type="ECO:0000313" key="13">
    <source>
        <dbReference type="Proteomes" id="UP000228948"/>
    </source>
</evidence>
<comment type="similarity">
    <text evidence="2">Belongs to the YkuD family.</text>
</comment>
<feature type="domain" description="L,D-TPase catalytic" evidence="11">
    <location>
        <begin position="67"/>
        <end position="199"/>
    </location>
</feature>
<feature type="compositionally biased region" description="Basic and acidic residues" evidence="10">
    <location>
        <begin position="125"/>
        <end position="139"/>
    </location>
</feature>
<evidence type="ECO:0000256" key="1">
    <source>
        <dbReference type="ARBA" id="ARBA00004752"/>
    </source>
</evidence>
<dbReference type="Pfam" id="PF03734">
    <property type="entry name" value="YkuD"/>
    <property type="match status" value="1"/>
</dbReference>
<gene>
    <name evidence="12" type="ORF">BG454_11615</name>
</gene>
<dbReference type="Proteomes" id="UP000228948">
    <property type="component" value="Chromosome"/>
</dbReference>
<evidence type="ECO:0000256" key="3">
    <source>
        <dbReference type="ARBA" id="ARBA00022676"/>
    </source>
</evidence>
<feature type="active site" description="Nucleophile" evidence="9">
    <location>
        <position position="175"/>
    </location>
</feature>
<proteinExistence type="inferred from homology"/>
<dbReference type="CDD" id="cd16913">
    <property type="entry name" value="YkuD_like"/>
    <property type="match status" value="1"/>
</dbReference>
<evidence type="ECO:0000256" key="7">
    <source>
        <dbReference type="ARBA" id="ARBA00022984"/>
    </source>
</evidence>
<dbReference type="AlphaFoldDB" id="A0A2K8KAB1"/>
<feature type="region of interest" description="Disordered" evidence="10">
    <location>
        <begin position="121"/>
        <end position="144"/>
    </location>
</feature>
<dbReference type="GO" id="GO:0005576">
    <property type="term" value="C:extracellular region"/>
    <property type="evidence" value="ECO:0007669"/>
    <property type="project" value="TreeGrafter"/>
</dbReference>
<dbReference type="RefSeq" id="WP_071480887.1">
    <property type="nucleotide sequence ID" value="NZ_CP024899.1"/>
</dbReference>
<dbReference type="EMBL" id="CP024899">
    <property type="protein sequence ID" value="ATX66382.1"/>
    <property type="molecule type" value="Genomic_DNA"/>
</dbReference>
<feature type="active site" description="Proton donor/acceptor" evidence="9">
    <location>
        <position position="159"/>
    </location>
</feature>
<keyword evidence="8 9" id="KW-0961">Cell wall biogenesis/degradation</keyword>
<comment type="pathway">
    <text evidence="1 9">Cell wall biogenesis; peptidoglycan biosynthesis.</text>
</comment>
<evidence type="ECO:0000256" key="10">
    <source>
        <dbReference type="SAM" id="MobiDB-lite"/>
    </source>
</evidence>
<reference evidence="12 13" key="1">
    <citation type="submission" date="2017-11" db="EMBL/GenBank/DDBJ databases">
        <title>Revised Sequence and Annotation of the Rhodobaca barguzinensis strain alga05 Genome.</title>
        <authorList>
            <person name="Kopejtka K."/>
            <person name="Tomasch J.M."/>
            <person name="Bunk B."/>
            <person name="Koblizek M."/>
        </authorList>
    </citation>
    <scope>NUCLEOTIDE SEQUENCE [LARGE SCALE GENOMIC DNA]</scope>
    <source>
        <strain evidence="13">alga05</strain>
    </source>
</reference>
<keyword evidence="13" id="KW-1185">Reference proteome</keyword>
<dbReference type="GO" id="GO:0071555">
    <property type="term" value="P:cell wall organization"/>
    <property type="evidence" value="ECO:0007669"/>
    <property type="project" value="UniProtKB-UniRule"/>
</dbReference>
<evidence type="ECO:0000259" key="11">
    <source>
        <dbReference type="PROSITE" id="PS52029"/>
    </source>
</evidence>
<dbReference type="SUPFAM" id="SSF141523">
    <property type="entry name" value="L,D-transpeptidase catalytic domain-like"/>
    <property type="match status" value="1"/>
</dbReference>
<evidence type="ECO:0000256" key="4">
    <source>
        <dbReference type="ARBA" id="ARBA00022679"/>
    </source>
</evidence>
<dbReference type="GO" id="GO:0008360">
    <property type="term" value="P:regulation of cell shape"/>
    <property type="evidence" value="ECO:0007669"/>
    <property type="project" value="UniProtKB-UniRule"/>
</dbReference>
<dbReference type="OrthoDB" id="9795305at2"/>
<sequence>MTKFNHSRRAILSTGAMALGVVAMPSILRATELPEYEDENNVRTARRNVMGFRNHDWRDHFSNLRRGAILCDTHSRAVHFWSEDESTYLAYPTSVPMTEDFTRRGMTEVTLKRYQPTWIPTPNMRKRDPSLPERVEGGDPKNPMGTRAMNLSWQYYRVHGIDDPAKVGRRASNGCFGLINAHVEELYELVEVGTQVRVI</sequence>
<dbReference type="InterPro" id="IPR050979">
    <property type="entry name" value="LD-transpeptidase"/>
</dbReference>
<evidence type="ECO:0000313" key="12">
    <source>
        <dbReference type="EMBL" id="ATX66382.1"/>
    </source>
</evidence>
<dbReference type="STRING" id="441209.GCA_001870665_02103"/>
<keyword evidence="4" id="KW-0808">Transferase</keyword>
<evidence type="ECO:0000256" key="6">
    <source>
        <dbReference type="ARBA" id="ARBA00022960"/>
    </source>
</evidence>
<dbReference type="UniPathway" id="UPA00219"/>
<dbReference type="KEGG" id="rbg:BG454_11615"/>
<evidence type="ECO:0000256" key="8">
    <source>
        <dbReference type="ARBA" id="ARBA00023316"/>
    </source>
</evidence>
<keyword evidence="3" id="KW-0328">Glycosyltransferase</keyword>
<name>A0A2K8KAB1_9RHOB</name>
<evidence type="ECO:0000256" key="9">
    <source>
        <dbReference type="PROSITE-ProRule" id="PRU01373"/>
    </source>
</evidence>
<organism evidence="12 13">
    <name type="scientific">Roseinatronobacter bogoriensis subsp. barguzinensis</name>
    <dbReference type="NCBI Taxonomy" id="441209"/>
    <lineage>
        <taxon>Bacteria</taxon>
        <taxon>Pseudomonadati</taxon>
        <taxon>Pseudomonadota</taxon>
        <taxon>Alphaproteobacteria</taxon>
        <taxon>Rhodobacterales</taxon>
        <taxon>Paracoccaceae</taxon>
        <taxon>Roseinatronobacter</taxon>
    </lineage>
</organism>
<dbReference type="PROSITE" id="PS52029">
    <property type="entry name" value="LD_TPASE"/>
    <property type="match status" value="1"/>
</dbReference>
<dbReference type="GO" id="GO:0018104">
    <property type="term" value="P:peptidoglycan-protein cross-linking"/>
    <property type="evidence" value="ECO:0007669"/>
    <property type="project" value="TreeGrafter"/>
</dbReference>
<evidence type="ECO:0000256" key="5">
    <source>
        <dbReference type="ARBA" id="ARBA00022801"/>
    </source>
</evidence>
<dbReference type="PANTHER" id="PTHR30582:SF24">
    <property type="entry name" value="L,D-TRANSPEPTIDASE ERFK_SRFK-RELATED"/>
    <property type="match status" value="1"/>
</dbReference>
<keyword evidence="6 9" id="KW-0133">Cell shape</keyword>